<protein>
    <recommendedName>
        <fullName evidence="3">DNA binding protein</fullName>
    </recommendedName>
</protein>
<evidence type="ECO:0000313" key="2">
    <source>
        <dbReference type="Proteomes" id="UP000051658"/>
    </source>
</evidence>
<keyword evidence="2" id="KW-1185">Reference proteome</keyword>
<evidence type="ECO:0000313" key="1">
    <source>
        <dbReference type="EMBL" id="KRN54710.1"/>
    </source>
</evidence>
<dbReference type="Pfam" id="PF06279">
    <property type="entry name" value="DUF1033"/>
    <property type="match status" value="1"/>
</dbReference>
<dbReference type="Proteomes" id="UP000051658">
    <property type="component" value="Unassembled WGS sequence"/>
</dbReference>
<dbReference type="EMBL" id="JQBS01000035">
    <property type="protein sequence ID" value="KRN54710.1"/>
    <property type="molecule type" value="Genomic_DNA"/>
</dbReference>
<dbReference type="InterPro" id="IPR010434">
    <property type="entry name" value="DUF1033"/>
</dbReference>
<proteinExistence type="predicted"/>
<dbReference type="PATRIC" id="fig|1449336.4.peg.2334"/>
<comment type="caution">
    <text evidence="1">The sequence shown here is derived from an EMBL/GenBank/DDBJ whole genome shotgun (WGS) entry which is preliminary data.</text>
</comment>
<sequence length="104" mass="12779">MYQVIALYGEYEPWWFFDDWKDDIVSQNDYATFQEASRAYQQIYSELEMQYPYKETKKSYLTAFWNETEIRYCEDCEDDIQLFHSIMLLKDDRPFEVFQPTASK</sequence>
<organism evidence="1 2">
    <name type="scientific">Carnobacterium divergens DSM 20623</name>
    <dbReference type="NCBI Taxonomy" id="1449336"/>
    <lineage>
        <taxon>Bacteria</taxon>
        <taxon>Bacillati</taxon>
        <taxon>Bacillota</taxon>
        <taxon>Bacilli</taxon>
        <taxon>Lactobacillales</taxon>
        <taxon>Carnobacteriaceae</taxon>
        <taxon>Carnobacterium</taxon>
    </lineage>
</organism>
<dbReference type="AlphaFoldDB" id="A0A0R2HT21"/>
<reference evidence="1 2" key="1">
    <citation type="journal article" date="2015" name="Genome Announc.">
        <title>Expanding the biotechnology potential of lactobacilli through comparative genomics of 213 strains and associated genera.</title>
        <authorList>
            <person name="Sun Z."/>
            <person name="Harris H.M."/>
            <person name="McCann A."/>
            <person name="Guo C."/>
            <person name="Argimon S."/>
            <person name="Zhang W."/>
            <person name="Yang X."/>
            <person name="Jeffery I.B."/>
            <person name="Cooney J.C."/>
            <person name="Kagawa T.F."/>
            <person name="Liu W."/>
            <person name="Song Y."/>
            <person name="Salvetti E."/>
            <person name="Wrobel A."/>
            <person name="Rasinkangas P."/>
            <person name="Parkhill J."/>
            <person name="Rea M.C."/>
            <person name="O'Sullivan O."/>
            <person name="Ritari J."/>
            <person name="Douillard F.P."/>
            <person name="Paul Ross R."/>
            <person name="Yang R."/>
            <person name="Briner A.E."/>
            <person name="Felis G.E."/>
            <person name="de Vos W.M."/>
            <person name="Barrangou R."/>
            <person name="Klaenhammer T.R."/>
            <person name="Caufield P.W."/>
            <person name="Cui Y."/>
            <person name="Zhang H."/>
            <person name="O'Toole P.W."/>
        </authorList>
    </citation>
    <scope>NUCLEOTIDE SEQUENCE [LARGE SCALE GENOMIC DNA]</scope>
    <source>
        <strain evidence="1 2">DSM 20623</strain>
    </source>
</reference>
<gene>
    <name evidence="1" type="ORF">IV74_GL002296</name>
</gene>
<dbReference type="eggNOG" id="COG4699">
    <property type="taxonomic scope" value="Bacteria"/>
</dbReference>
<accession>A0A0R2HT21</accession>
<evidence type="ECO:0008006" key="3">
    <source>
        <dbReference type="Google" id="ProtNLM"/>
    </source>
</evidence>
<name>A0A0R2HT21_CARDV</name>